<organism evidence="1">
    <name type="scientific">Leptospira borgpetersenii serovar Ballum</name>
    <dbReference type="NCBI Taxonomy" id="280505"/>
    <lineage>
        <taxon>Bacteria</taxon>
        <taxon>Pseudomonadati</taxon>
        <taxon>Spirochaetota</taxon>
        <taxon>Spirochaetia</taxon>
        <taxon>Leptospirales</taxon>
        <taxon>Leptospiraceae</taxon>
        <taxon>Leptospira</taxon>
    </lineage>
</organism>
<dbReference type="EMBL" id="CP012029">
    <property type="protein sequence ID" value="ALO26674.1"/>
    <property type="molecule type" value="Genomic_DNA"/>
</dbReference>
<protein>
    <submittedName>
        <fullName evidence="1">Uncharacterized protein</fullName>
    </submittedName>
</protein>
<dbReference type="AlphaFoldDB" id="A0A0S2ISP1"/>
<dbReference type="Proteomes" id="UP000058857">
    <property type="component" value="Chromosome 1"/>
</dbReference>
<proteinExistence type="predicted"/>
<sequence>MKAYFSNPTLTPESPVSLLNLLGLLALADFASFPRLKQWYFAKFWLAITAAGSAPDYNRIPFLFTRTNKLYSKISRHDPTSKRILLRKKED</sequence>
<evidence type="ECO:0000313" key="2">
    <source>
        <dbReference type="Proteomes" id="UP000058857"/>
    </source>
</evidence>
<gene>
    <name evidence="1" type="ORF">LBBP_02432</name>
</gene>
<dbReference type="PATRIC" id="fig|280505.15.peg.2379"/>
<name>A0A0S2ISP1_LEPBO</name>
<evidence type="ECO:0000313" key="1">
    <source>
        <dbReference type="EMBL" id="ALO26674.1"/>
    </source>
</evidence>
<reference evidence="1 2" key="1">
    <citation type="journal article" date="2015" name="PLoS Negl. Trop. Dis.">
        <title>Distribution of Plasmids in Distinct Leptospira Pathogenic Species.</title>
        <authorList>
            <person name="Wang Y."/>
            <person name="Zhuang X."/>
            <person name="Zhong Y."/>
            <person name="Zhang C."/>
            <person name="Zhang Y."/>
            <person name="Zeng L."/>
            <person name="Zhu Y."/>
            <person name="He P."/>
            <person name="Dong K."/>
            <person name="Pal U."/>
            <person name="Guo X."/>
            <person name="Qin J."/>
        </authorList>
    </citation>
    <scope>NUCLEOTIDE SEQUENCE [LARGE SCALE GENOMIC DNA]</scope>
    <source>
        <strain evidence="1 2">56604</strain>
    </source>
</reference>
<accession>A0A0S2ISP1</accession>